<comment type="caution">
    <text evidence="1">The sequence shown here is derived from an EMBL/GenBank/DDBJ whole genome shotgun (WGS) entry which is preliminary data.</text>
</comment>
<gene>
    <name evidence="1" type="ORF">BLNAU_20594</name>
</gene>
<organism evidence="1 2">
    <name type="scientific">Blattamonas nauphoetae</name>
    <dbReference type="NCBI Taxonomy" id="2049346"/>
    <lineage>
        <taxon>Eukaryota</taxon>
        <taxon>Metamonada</taxon>
        <taxon>Preaxostyla</taxon>
        <taxon>Oxymonadida</taxon>
        <taxon>Blattamonas</taxon>
    </lineage>
</organism>
<keyword evidence="2" id="KW-1185">Reference proteome</keyword>
<sequence length="236" mass="26411">MIRRRFTGRAYLDIQMSLHFIIRPDPTVITHLPSPIFPSSSPFQQYYGLSFLAALTKKLRIVFSEFQTILPTDPSHLPKYIQLSKVDPFIIKHSLSFCSVSVQFPTLLLIANPPIEVDSEIIRDLILFVKEALPTILTTISTLDTLIASLPSNSSLSTPLVSGVDTKMIKSQKVHRNECEIFVGNGWAFFVGVTHKIADPHKSSFQTSILDDPSFPDLIINSFKLNLSTIIENVLA</sequence>
<dbReference type="EMBL" id="JARBJD010000296">
    <property type="protein sequence ID" value="KAK2944497.1"/>
    <property type="molecule type" value="Genomic_DNA"/>
</dbReference>
<protein>
    <submittedName>
        <fullName evidence="1">Uncharacterized protein</fullName>
    </submittedName>
</protein>
<name>A0ABQ9WYG3_9EUKA</name>
<evidence type="ECO:0000313" key="1">
    <source>
        <dbReference type="EMBL" id="KAK2944497.1"/>
    </source>
</evidence>
<accession>A0ABQ9WYG3</accession>
<evidence type="ECO:0000313" key="2">
    <source>
        <dbReference type="Proteomes" id="UP001281761"/>
    </source>
</evidence>
<dbReference type="Proteomes" id="UP001281761">
    <property type="component" value="Unassembled WGS sequence"/>
</dbReference>
<reference evidence="1 2" key="1">
    <citation type="journal article" date="2022" name="bioRxiv">
        <title>Genomics of Preaxostyla Flagellates Illuminates Evolutionary Transitions and the Path Towards Mitochondrial Loss.</title>
        <authorList>
            <person name="Novak L.V.F."/>
            <person name="Treitli S.C."/>
            <person name="Pyrih J."/>
            <person name="Halakuc P."/>
            <person name="Pipaliya S.V."/>
            <person name="Vacek V."/>
            <person name="Brzon O."/>
            <person name="Soukal P."/>
            <person name="Eme L."/>
            <person name="Dacks J.B."/>
            <person name="Karnkowska A."/>
            <person name="Elias M."/>
            <person name="Hampl V."/>
        </authorList>
    </citation>
    <scope>NUCLEOTIDE SEQUENCE [LARGE SCALE GENOMIC DNA]</scope>
    <source>
        <strain evidence="1">NAU3</strain>
        <tissue evidence="1">Gut</tissue>
    </source>
</reference>
<proteinExistence type="predicted"/>